<feature type="region of interest" description="Disordered" evidence="1">
    <location>
        <begin position="1"/>
        <end position="151"/>
    </location>
</feature>
<evidence type="ECO:0000313" key="3">
    <source>
        <dbReference type="Proteomes" id="UP000803884"/>
    </source>
</evidence>
<feature type="compositionally biased region" description="Basic and acidic residues" evidence="1">
    <location>
        <begin position="32"/>
        <end position="41"/>
    </location>
</feature>
<feature type="compositionally biased region" description="Basic and acidic residues" evidence="1">
    <location>
        <begin position="61"/>
        <end position="79"/>
    </location>
</feature>
<gene>
    <name evidence="2" type="ORF">WHR41_03695</name>
</gene>
<feature type="region of interest" description="Disordered" evidence="1">
    <location>
        <begin position="240"/>
        <end position="270"/>
    </location>
</feature>
<evidence type="ECO:0008006" key="4">
    <source>
        <dbReference type="Google" id="ProtNLM"/>
    </source>
</evidence>
<protein>
    <recommendedName>
        <fullName evidence="4">Pathway-specific nitrogen regulator</fullName>
    </recommendedName>
</protein>
<reference evidence="2 3" key="1">
    <citation type="journal article" date="2020" name="Microbiol. Resour. Announc.">
        <title>Draft Genome Sequence of a Cladosporium Species Isolated from the Mesophotic Ascidian Didemnum maculosum.</title>
        <authorList>
            <person name="Gioti A."/>
            <person name="Siaperas R."/>
            <person name="Nikolaivits E."/>
            <person name="Le Goff G."/>
            <person name="Ouazzani J."/>
            <person name="Kotoulas G."/>
            <person name="Topakas E."/>
        </authorList>
    </citation>
    <scope>NUCLEOTIDE SEQUENCE [LARGE SCALE GENOMIC DNA]</scope>
    <source>
        <strain evidence="2 3">TM138-S3</strain>
    </source>
</reference>
<dbReference type="GeneID" id="96005139"/>
<dbReference type="AlphaFoldDB" id="A0AB34KV08"/>
<dbReference type="Proteomes" id="UP000803884">
    <property type="component" value="Unassembled WGS sequence"/>
</dbReference>
<comment type="caution">
    <text evidence="2">The sequence shown here is derived from an EMBL/GenBank/DDBJ whole genome shotgun (WGS) entry which is preliminary data.</text>
</comment>
<dbReference type="EMBL" id="JAAQHG020000009">
    <property type="protein sequence ID" value="KAL1587867.1"/>
    <property type="molecule type" value="Genomic_DNA"/>
</dbReference>
<feature type="compositionally biased region" description="Polar residues" evidence="1">
    <location>
        <begin position="80"/>
        <end position="93"/>
    </location>
</feature>
<organism evidence="2 3">
    <name type="scientific">Cladosporium halotolerans</name>
    <dbReference type="NCBI Taxonomy" id="1052096"/>
    <lineage>
        <taxon>Eukaryota</taxon>
        <taxon>Fungi</taxon>
        <taxon>Dikarya</taxon>
        <taxon>Ascomycota</taxon>
        <taxon>Pezizomycotina</taxon>
        <taxon>Dothideomycetes</taxon>
        <taxon>Dothideomycetidae</taxon>
        <taxon>Cladosporiales</taxon>
        <taxon>Cladosporiaceae</taxon>
        <taxon>Cladosporium</taxon>
    </lineage>
</organism>
<proteinExistence type="predicted"/>
<feature type="region of interest" description="Disordered" evidence="1">
    <location>
        <begin position="391"/>
        <end position="417"/>
    </location>
</feature>
<name>A0AB34KV08_9PEZI</name>
<feature type="region of interest" description="Disordered" evidence="1">
    <location>
        <begin position="559"/>
        <end position="597"/>
    </location>
</feature>
<evidence type="ECO:0000256" key="1">
    <source>
        <dbReference type="SAM" id="MobiDB-lite"/>
    </source>
</evidence>
<feature type="compositionally biased region" description="Basic and acidic residues" evidence="1">
    <location>
        <begin position="570"/>
        <end position="584"/>
    </location>
</feature>
<feature type="compositionally biased region" description="Polar residues" evidence="1">
    <location>
        <begin position="586"/>
        <end position="597"/>
    </location>
</feature>
<evidence type="ECO:0000313" key="2">
    <source>
        <dbReference type="EMBL" id="KAL1587867.1"/>
    </source>
</evidence>
<dbReference type="RefSeq" id="XP_069230972.1">
    <property type="nucleotide sequence ID" value="XM_069372301.1"/>
</dbReference>
<sequence length="701" mass="77445">MARLSKTTPFHIYSDADASTLEPTEDLSSEGNVKHGEELEKTAGWTGGRRDDGFVTESDDDAKAGLDERAQEGDDEKNYTRTSISSLPESNYPTDFERTPMHKPYTPTYSRPSVRRMQMSSPLRKSRYGTPQSEPRGSPRAKIRGNDNDLDERESRQLPLVLLHITVLPVNIPWSVQAMREVLPSHTLESMQLLRSKLSGNVVKRGILIPHPRDDYELLEEKLLEALELQQPLLTKCGHYRNRHSTDSTMTAGSGSNDSGMGSSVEESDDEHCSTCHHHLKAAGSGKQKWSIRVFAANGLMHASAWSAAWSEMERVDVEIMSYIKDDLRIKLDEMESQAHAVVHIDREEEERRVNQMVEDRMRILEDDAERAREAAMAREIEQIVMNEQRQQANATPDAGLGHAEKPKTSEPAYTDEAASTELPDIYRHKDIPLSILLRNYTFLLMRKRANLVTLLFITAISGLLLTLDSTALYMPSIDISTLSMQTSESVGPLLGIPSAPKPQSGGGGSPVGLLDAKVDDSLMDPETAHTVATYPAVITEHSVVQDLAAARTVAGSLEPTSGLPIENGPHAEERHPQNEDAIPHEQSNIDGSQSVENGDNFEKVEEMGEPLPEGLKQGLFDQCPPASSLPIDLTRCVANEEDLEHATAPASAIADDAANLPSDVSHARRYETCMFMPLTLEELSQCSVMEGQDEDIHPLV</sequence>
<feature type="compositionally biased region" description="Low complexity" evidence="1">
    <location>
        <begin position="253"/>
        <end position="264"/>
    </location>
</feature>
<keyword evidence="3" id="KW-1185">Reference proteome</keyword>
<accession>A0AB34KV08</accession>
<feature type="compositionally biased region" description="Polar residues" evidence="1">
    <location>
        <begin position="118"/>
        <end position="135"/>
    </location>
</feature>